<dbReference type="AlphaFoldDB" id="A0A197JT00"/>
<gene>
    <name evidence="2" type="ORF">K457DRAFT_33878</name>
</gene>
<proteinExistence type="predicted"/>
<evidence type="ECO:0000313" key="3">
    <source>
        <dbReference type="Proteomes" id="UP000078512"/>
    </source>
</evidence>
<feature type="region of interest" description="Disordered" evidence="1">
    <location>
        <begin position="101"/>
        <end position="129"/>
    </location>
</feature>
<organism evidence="2 3">
    <name type="scientific">Linnemannia elongata AG-77</name>
    <dbReference type="NCBI Taxonomy" id="1314771"/>
    <lineage>
        <taxon>Eukaryota</taxon>
        <taxon>Fungi</taxon>
        <taxon>Fungi incertae sedis</taxon>
        <taxon>Mucoromycota</taxon>
        <taxon>Mortierellomycotina</taxon>
        <taxon>Mortierellomycetes</taxon>
        <taxon>Mortierellales</taxon>
        <taxon>Mortierellaceae</taxon>
        <taxon>Linnemannia</taxon>
    </lineage>
</organism>
<dbReference type="OrthoDB" id="2426716at2759"/>
<feature type="compositionally biased region" description="Polar residues" evidence="1">
    <location>
        <begin position="107"/>
        <end position="123"/>
    </location>
</feature>
<name>A0A197JT00_9FUNG</name>
<dbReference type="Proteomes" id="UP000078512">
    <property type="component" value="Unassembled WGS sequence"/>
</dbReference>
<accession>A0A197JT00</accession>
<sequence>MTRRPSSVVPDTVFLKSRVEFVFSASVSDCAPLDPIQLQAKCNFIRVKLAMTGLAASLYPWVASVREELAGLKMQSDIVGKFRQALRRELKERQRLQQEFDDLISPGNISTQHPQPVRTSNDPGQEEDSPIHRFLKRQRIALGEAASEDTYPSEEIEHYFNRPMAQSSAFPGRALNPCRQQERGIGVYPPGSHAPTPRFHVSGLHGSIRDSCERMVSSRVAVKTTNIKK</sequence>
<keyword evidence="3" id="KW-1185">Reference proteome</keyword>
<evidence type="ECO:0000313" key="2">
    <source>
        <dbReference type="EMBL" id="OAQ27444.1"/>
    </source>
</evidence>
<protein>
    <submittedName>
        <fullName evidence="2">Uncharacterized protein</fullName>
    </submittedName>
</protein>
<evidence type="ECO:0000256" key="1">
    <source>
        <dbReference type="SAM" id="MobiDB-lite"/>
    </source>
</evidence>
<reference evidence="2 3" key="1">
    <citation type="submission" date="2016-05" db="EMBL/GenBank/DDBJ databases">
        <title>Genome sequencing reveals origins of a unique bacterial endosymbiosis in the earliest lineages of terrestrial Fungi.</title>
        <authorList>
            <consortium name="DOE Joint Genome Institute"/>
            <person name="Uehling J."/>
            <person name="Gryganskyi A."/>
            <person name="Hameed K."/>
            <person name="Tschaplinski T."/>
            <person name="Misztal P."/>
            <person name="Wu S."/>
            <person name="Desiro A."/>
            <person name="Vande Pol N."/>
            <person name="Du Z.-Y."/>
            <person name="Zienkiewicz A."/>
            <person name="Zienkiewicz K."/>
            <person name="Morin E."/>
            <person name="Tisserant E."/>
            <person name="Splivallo R."/>
            <person name="Hainaut M."/>
            <person name="Henrissat B."/>
            <person name="Ohm R."/>
            <person name="Kuo A."/>
            <person name="Yan J."/>
            <person name="Lipzen A."/>
            <person name="Nolan M."/>
            <person name="Labutti K."/>
            <person name="Barry K."/>
            <person name="Goldstein A."/>
            <person name="Labbe J."/>
            <person name="Schadt C."/>
            <person name="Tuskan G."/>
            <person name="Grigoriev I."/>
            <person name="Martin F."/>
            <person name="Vilgalys R."/>
            <person name="Bonito G."/>
        </authorList>
    </citation>
    <scope>NUCLEOTIDE SEQUENCE [LARGE SCALE GENOMIC DNA]</scope>
    <source>
        <strain evidence="2 3">AG-77</strain>
    </source>
</reference>
<dbReference type="EMBL" id="KV442057">
    <property type="protein sequence ID" value="OAQ27444.1"/>
    <property type="molecule type" value="Genomic_DNA"/>
</dbReference>